<feature type="compositionally biased region" description="Acidic residues" evidence="1">
    <location>
        <begin position="192"/>
        <end position="210"/>
    </location>
</feature>
<feature type="compositionally biased region" description="Acidic residues" evidence="1">
    <location>
        <begin position="31"/>
        <end position="40"/>
    </location>
</feature>
<feature type="compositionally biased region" description="Basic residues" evidence="1">
    <location>
        <begin position="136"/>
        <end position="161"/>
    </location>
</feature>
<feature type="compositionally biased region" description="Basic residues" evidence="1">
    <location>
        <begin position="685"/>
        <end position="700"/>
    </location>
</feature>
<dbReference type="SMART" id="SM00717">
    <property type="entry name" value="SANT"/>
    <property type="match status" value="2"/>
</dbReference>
<comment type="caution">
    <text evidence="3">The sequence shown here is derived from an EMBL/GenBank/DDBJ whole genome shotgun (WGS) entry which is preliminary data.</text>
</comment>
<dbReference type="InterPro" id="IPR001005">
    <property type="entry name" value="SANT/Myb"/>
</dbReference>
<gene>
    <name evidence="3" type="ORF">FCC1311_042852</name>
</gene>
<name>A0A2R5GAM2_9STRA</name>
<feature type="domain" description="Myb-like" evidence="2">
    <location>
        <begin position="74"/>
        <end position="125"/>
    </location>
</feature>
<feature type="region of interest" description="Disordered" evidence="1">
    <location>
        <begin position="1"/>
        <end position="57"/>
    </location>
</feature>
<feature type="compositionally biased region" description="Low complexity" evidence="1">
    <location>
        <begin position="1288"/>
        <end position="1316"/>
    </location>
</feature>
<feature type="compositionally biased region" description="Basic residues" evidence="1">
    <location>
        <begin position="227"/>
        <end position="236"/>
    </location>
</feature>
<keyword evidence="4" id="KW-1185">Reference proteome</keyword>
<feature type="region of interest" description="Disordered" evidence="1">
    <location>
        <begin position="680"/>
        <end position="700"/>
    </location>
</feature>
<protein>
    <recommendedName>
        <fullName evidence="2">Myb-like domain-containing protein</fullName>
    </recommendedName>
</protein>
<feature type="compositionally biased region" description="Acidic residues" evidence="1">
    <location>
        <begin position="166"/>
        <end position="184"/>
    </location>
</feature>
<evidence type="ECO:0000259" key="2">
    <source>
        <dbReference type="SMART" id="SM00717"/>
    </source>
</evidence>
<dbReference type="EMBL" id="BEYU01000038">
    <property type="protein sequence ID" value="GBG28062.1"/>
    <property type="molecule type" value="Genomic_DNA"/>
</dbReference>
<dbReference type="Proteomes" id="UP000241890">
    <property type="component" value="Unassembled WGS sequence"/>
</dbReference>
<reference evidence="3 4" key="1">
    <citation type="submission" date="2017-12" db="EMBL/GenBank/DDBJ databases">
        <title>Sequencing, de novo assembly and annotation of complete genome of a new Thraustochytrid species, strain FCC1311.</title>
        <authorList>
            <person name="Sedici K."/>
            <person name="Godart F."/>
            <person name="Aiese Cigliano R."/>
            <person name="Sanseverino W."/>
            <person name="Barakat M."/>
            <person name="Ortet P."/>
            <person name="Marechal E."/>
            <person name="Cagnac O."/>
            <person name="Amato A."/>
        </authorList>
    </citation>
    <scope>NUCLEOTIDE SEQUENCE [LARGE SCALE GENOMIC DNA]</scope>
</reference>
<evidence type="ECO:0000313" key="4">
    <source>
        <dbReference type="Proteomes" id="UP000241890"/>
    </source>
</evidence>
<organism evidence="3 4">
    <name type="scientific">Hondaea fermentalgiana</name>
    <dbReference type="NCBI Taxonomy" id="2315210"/>
    <lineage>
        <taxon>Eukaryota</taxon>
        <taxon>Sar</taxon>
        <taxon>Stramenopiles</taxon>
        <taxon>Bigyra</taxon>
        <taxon>Labyrinthulomycetes</taxon>
        <taxon>Thraustochytrida</taxon>
        <taxon>Thraustochytriidae</taxon>
        <taxon>Hondaea</taxon>
    </lineage>
</organism>
<feature type="domain" description="Myb-like" evidence="2">
    <location>
        <begin position="255"/>
        <end position="304"/>
    </location>
</feature>
<dbReference type="InParanoid" id="A0A2R5GAM2"/>
<evidence type="ECO:0000256" key="1">
    <source>
        <dbReference type="SAM" id="MobiDB-lite"/>
    </source>
</evidence>
<evidence type="ECO:0000313" key="3">
    <source>
        <dbReference type="EMBL" id="GBG28062.1"/>
    </source>
</evidence>
<sequence>MASDTLSRTNGKASAAGAKKSNHRAVRPSEIADDNDDEGDPFIGIPQILTPPLAPNPSEAQRLDGLFRNVLGDVFDDWGTKPQLEFVEAIANYGADWEAVAAALEGNNNVLPSEVRDHAATHFGPKVMRTIEAKQRARASRRRKGSRKAPRKARYKSHRKGVKDVDDGDDSSDFEVSEEEDNDSDNDKEREQEQDEESEDKDDDDDEEGETGNGDDNSVHGADISKVPKHTRKTKTQTRDEVIDVAACIPSLAEKEAPWKPIEVKRFEIARLLFGFNDSKRIALMVGTRSVRNVEDFAKAYSSKARDDSYTHFPPPRELCIIDVARSYAGHGRAHISVVAALNFGSRQAPIFLPLPSTAIVEILPFVVQHNVLGVPTKLVPVPAKIAYRYLAFQKQTPRIASPGCRPWEDLGPSGPKRRRYPGGLTTEIRITLANPSETDVMRKGSFVLKLGLKDCDAFTCAPTIKTPEIFIPFSTLAWPRPALTAPINDRYAQPSDQAFDFGSLRVGALPGLDAAATARVIAMRRALAAPPPRFRPPRRLLPVGEPRLISIRFPDVADLFTVYAVNLRAVGGFPASKPTATQTSLASVNLVHNVQCEFHDNIPEALALFTLESKEMDDKLAPSSAIIRMRAGDFVSTDIGPLPVNRTSACHTFARHLTQALSSSTPGIVDLTGDARDSFAAGRGRGRKPAHGKKGPMTKKGTKVVTLLRNANHDDDADTSDEDSRAHENIISVQKPPASPELLRRQLEKSMKRLKLDTDTVAELLCLFPMQITRWLKGDDDSQAACAVEYWVRHTANQETLDEVGGSPPVEGVDFEETPEYEFRVRLQMIICMERFNLTPRNLIERAGIQTPYVMFRWLRCADGNDAVLCAVTSCLADWYVQQIRQKSLDPAEGTPEYTSNKTWFRAALCQHDRTVMRNQQEFVQFAKDPKMRKYLRLSAEQADQVRRNARALSDATNMDIGKSPIASARLGTEPSQISVFPHMSRIRGLRILQTRLLSFIKNRRELDECPVDRRMLVKAFMVMLHYHRPTPIKALKDKSNDGAEDGPVAVDPEALMEKENLVPFGAYATPLVSLSTGLPPGVIPPSPPPTAAMLESYAMENPSTSAAMATAAAIAAGGGFGGKRAAPFAVPVGHMHPQDKRQRMMPNPYGAYLPTHPSQDTSTLMANSASLHDPNSHRDLHLLQQHMLMQVQQAHAGGSNQTMGQNQVVNFPASGVPLHVQALSLMRSAMATPASMTPIPNSMPPASVPNAITPEALYAQMLAFGSITSNSMNPATNSFSPPSLPPALSSQQQQQHHQQHHQQQQQQRQQQQQQEARERQLKLLQIAHAKFSSNI</sequence>
<accession>A0A2R5GAM2</accession>
<proteinExistence type="predicted"/>
<feature type="region of interest" description="Disordered" evidence="1">
    <location>
        <begin position="1275"/>
        <end position="1321"/>
    </location>
</feature>
<feature type="region of interest" description="Disordered" evidence="1">
    <location>
        <begin position="121"/>
        <end position="238"/>
    </location>
</feature>
<feature type="compositionally biased region" description="Polar residues" evidence="1">
    <location>
        <begin position="1"/>
        <end position="10"/>
    </location>
</feature>